<organism evidence="1 2">
    <name type="scientific">Clostridium cibarium</name>
    <dbReference type="NCBI Taxonomy" id="2762247"/>
    <lineage>
        <taxon>Bacteria</taxon>
        <taxon>Bacillati</taxon>
        <taxon>Bacillota</taxon>
        <taxon>Clostridia</taxon>
        <taxon>Eubacteriales</taxon>
        <taxon>Clostridiaceae</taxon>
        <taxon>Clostridium</taxon>
    </lineage>
</organism>
<dbReference type="EMBL" id="JACSRA010000015">
    <property type="protein sequence ID" value="MBD7911794.1"/>
    <property type="molecule type" value="Genomic_DNA"/>
</dbReference>
<dbReference type="Proteomes" id="UP000627781">
    <property type="component" value="Unassembled WGS sequence"/>
</dbReference>
<evidence type="ECO:0008006" key="3">
    <source>
        <dbReference type="Google" id="ProtNLM"/>
    </source>
</evidence>
<reference evidence="1 2" key="1">
    <citation type="submission" date="2020-08" db="EMBL/GenBank/DDBJ databases">
        <title>A Genomic Blueprint of the Chicken Gut Microbiome.</title>
        <authorList>
            <person name="Gilroy R."/>
            <person name="Ravi A."/>
            <person name="Getino M."/>
            <person name="Pursley I."/>
            <person name="Horton D.L."/>
            <person name="Alikhan N.-F."/>
            <person name="Baker D."/>
            <person name="Gharbi K."/>
            <person name="Hall N."/>
            <person name="Watson M."/>
            <person name="Adriaenssens E.M."/>
            <person name="Foster-Nyarko E."/>
            <person name="Jarju S."/>
            <person name="Secka A."/>
            <person name="Antonio M."/>
            <person name="Oren A."/>
            <person name="Chaudhuri R."/>
            <person name="La Ragione R.M."/>
            <person name="Hildebrand F."/>
            <person name="Pallen M.J."/>
        </authorList>
    </citation>
    <scope>NUCLEOTIDE SEQUENCE [LARGE SCALE GENOMIC DNA]</scope>
    <source>
        <strain evidence="1 2">Sa3CVN1</strain>
    </source>
</reference>
<gene>
    <name evidence="1" type="ORF">H9661_10530</name>
</gene>
<comment type="caution">
    <text evidence="1">The sequence shown here is derived from an EMBL/GenBank/DDBJ whole genome shotgun (WGS) entry which is preliminary data.</text>
</comment>
<name>A0ABR8PUE4_9CLOT</name>
<evidence type="ECO:0000313" key="2">
    <source>
        <dbReference type="Proteomes" id="UP000627781"/>
    </source>
</evidence>
<dbReference type="RefSeq" id="WP_191768707.1">
    <property type="nucleotide sequence ID" value="NZ_JACSRA010000015.1"/>
</dbReference>
<evidence type="ECO:0000313" key="1">
    <source>
        <dbReference type="EMBL" id="MBD7911794.1"/>
    </source>
</evidence>
<protein>
    <recommendedName>
        <fullName evidence="3">HEAT repeat domain-containing protein</fullName>
    </recommendedName>
</protein>
<keyword evidence="2" id="KW-1185">Reference proteome</keyword>
<proteinExistence type="predicted"/>
<sequence>MEEDYEYLKSKNLEELLKVIDDFNDMDETVEVIDILSDINSEKALEKGINFLWNNAGDEYFQAMIIDIIDDIDFHKVLDCLTHRKDDIQAYLLGELMNEMVIHSSDKCVIKYIDLINNQYTLINEKEKKRIDEKYRKFVKEFKIKNK</sequence>
<accession>A0ABR8PUE4</accession>